<name>A0A401GVR9_9APHY</name>
<keyword evidence="3" id="KW-1185">Reference proteome</keyword>
<evidence type="ECO:0000313" key="2">
    <source>
        <dbReference type="EMBL" id="GBE86283.1"/>
    </source>
</evidence>
<organism evidence="2 3">
    <name type="scientific">Sparassis crispa</name>
    <dbReference type="NCBI Taxonomy" id="139825"/>
    <lineage>
        <taxon>Eukaryota</taxon>
        <taxon>Fungi</taxon>
        <taxon>Dikarya</taxon>
        <taxon>Basidiomycota</taxon>
        <taxon>Agaricomycotina</taxon>
        <taxon>Agaricomycetes</taxon>
        <taxon>Polyporales</taxon>
        <taxon>Sparassidaceae</taxon>
        <taxon>Sparassis</taxon>
    </lineage>
</organism>
<comment type="caution">
    <text evidence="2">The sequence shown here is derived from an EMBL/GenBank/DDBJ whole genome shotgun (WGS) entry which is preliminary data.</text>
</comment>
<dbReference type="RefSeq" id="XP_027617196.1">
    <property type="nucleotide sequence ID" value="XM_027761395.1"/>
</dbReference>
<dbReference type="InParanoid" id="A0A401GVR9"/>
<dbReference type="AlphaFoldDB" id="A0A401GVR9"/>
<sequence length="300" mass="33587">MATSSLNEVQILEHAIARPAPGSFTSVADAMGFGQRSAEFSEFTSGLRGLSSKYLNGKLNYREQNPDAWQQFFDEACKLFPFVTQYADAWPINAYMQSRLERTKYEYRISAKVKHRSRHQARMQPYTHTRNTSSCLESIQSGRVDKNNHSGLAVSPVTTNGNQIQSPVSGTQTHQSGTNSNLVSNFIMDNSQNTGTKLLGATQDVTEFLRTVHPNLENLTRMFLQAGVVDAECVQALAEMPDSEKNAFLRETLELNPFQVHAVRVALAKRIKDILPDFRQILSLTYAINVGIANHSQRRT</sequence>
<proteinExistence type="predicted"/>
<evidence type="ECO:0000256" key="1">
    <source>
        <dbReference type="SAM" id="MobiDB-lite"/>
    </source>
</evidence>
<reference evidence="2 3" key="1">
    <citation type="journal article" date="2018" name="Sci. Rep.">
        <title>Genome sequence of the cauliflower mushroom Sparassis crispa (Hanabiratake) and its association with beneficial usage.</title>
        <authorList>
            <person name="Kiyama R."/>
            <person name="Furutani Y."/>
            <person name="Kawaguchi K."/>
            <person name="Nakanishi T."/>
        </authorList>
    </citation>
    <scope>NUCLEOTIDE SEQUENCE [LARGE SCALE GENOMIC DNA]</scope>
</reference>
<dbReference type="OrthoDB" id="2801937at2759"/>
<protein>
    <submittedName>
        <fullName evidence="2">Uncharacterized protein</fullName>
    </submittedName>
</protein>
<dbReference type="GeneID" id="38783200"/>
<evidence type="ECO:0000313" key="3">
    <source>
        <dbReference type="Proteomes" id="UP000287166"/>
    </source>
</evidence>
<gene>
    <name evidence="2" type="ORF">SCP_0901620</name>
</gene>
<accession>A0A401GVR9</accession>
<dbReference type="EMBL" id="BFAD01000009">
    <property type="protein sequence ID" value="GBE86283.1"/>
    <property type="molecule type" value="Genomic_DNA"/>
</dbReference>
<feature type="region of interest" description="Disordered" evidence="1">
    <location>
        <begin position="157"/>
        <end position="183"/>
    </location>
</feature>
<dbReference type="Proteomes" id="UP000287166">
    <property type="component" value="Unassembled WGS sequence"/>
</dbReference>